<accession>A0ABS6UJT8</accession>
<dbReference type="EMBL" id="JADQDF010000002">
    <property type="protein sequence ID" value="MBW0132516.1"/>
    <property type="molecule type" value="Genomic_DNA"/>
</dbReference>
<organism evidence="2 3">
    <name type="scientific">Pseudonocardia oceani</name>
    <dbReference type="NCBI Taxonomy" id="2792013"/>
    <lineage>
        <taxon>Bacteria</taxon>
        <taxon>Bacillati</taxon>
        <taxon>Actinomycetota</taxon>
        <taxon>Actinomycetes</taxon>
        <taxon>Pseudonocardiales</taxon>
        <taxon>Pseudonocardiaceae</taxon>
        <taxon>Pseudonocardia</taxon>
    </lineage>
</organism>
<reference evidence="2 3" key="1">
    <citation type="submission" date="2020-11" db="EMBL/GenBank/DDBJ databases">
        <title>Pseudonocardia abyssalis sp. nov. and Pseudonocardia oceani sp. nov., description and phylogenomic analysis of two novel actinomycetes isolated from the deep Southern Ocean.</title>
        <authorList>
            <person name="Parra J."/>
        </authorList>
    </citation>
    <scope>NUCLEOTIDE SEQUENCE [LARGE SCALE GENOMIC DNA]</scope>
    <source>
        <strain evidence="3">KRD185</strain>
    </source>
</reference>
<dbReference type="Proteomes" id="UP000694300">
    <property type="component" value="Unassembled WGS sequence"/>
</dbReference>
<gene>
    <name evidence="2" type="ORF">I4I82_33255</name>
</gene>
<protein>
    <submittedName>
        <fullName evidence="2">Uncharacterized protein</fullName>
    </submittedName>
</protein>
<feature type="region of interest" description="Disordered" evidence="1">
    <location>
        <begin position="141"/>
        <end position="162"/>
    </location>
</feature>
<sequence>MNLDPPPVAAFGPAAMAHLALASAARLVSDYARGLVPTRPGRAGYGGLLTGDAVQLGRLVDDVLAAAVVAERADGVGWDQIGEALGVDPDRAREQWAATVTRWDADLARAAGPAHDDDELPEVLTGPPTVRARELDRWATRHREPDDLIEGPHPVTDALSGG</sequence>
<proteinExistence type="predicted"/>
<keyword evidence="3" id="KW-1185">Reference proteome</keyword>
<comment type="caution">
    <text evidence="2">The sequence shown here is derived from an EMBL/GenBank/DDBJ whole genome shotgun (WGS) entry which is preliminary data.</text>
</comment>
<evidence type="ECO:0000313" key="2">
    <source>
        <dbReference type="EMBL" id="MBW0132516.1"/>
    </source>
</evidence>
<name>A0ABS6UJT8_9PSEU</name>
<dbReference type="RefSeq" id="WP_218589614.1">
    <property type="nucleotide sequence ID" value="NZ_JADQDE010000108.1"/>
</dbReference>
<evidence type="ECO:0000313" key="3">
    <source>
        <dbReference type="Proteomes" id="UP000694300"/>
    </source>
</evidence>
<evidence type="ECO:0000256" key="1">
    <source>
        <dbReference type="SAM" id="MobiDB-lite"/>
    </source>
</evidence>